<dbReference type="Proteomes" id="UP000494119">
    <property type="component" value="Unassembled WGS sequence"/>
</dbReference>
<dbReference type="Gene3D" id="3.30.560.10">
    <property type="entry name" value="Glucose Oxidase, domain 3"/>
    <property type="match status" value="1"/>
</dbReference>
<name>A0A6J5FI25_9BURK</name>
<dbReference type="GO" id="GO:0033713">
    <property type="term" value="F:choline:oxygen 1-oxidoreductase activity"/>
    <property type="evidence" value="ECO:0007669"/>
    <property type="project" value="UniProtKB-EC"/>
</dbReference>
<keyword evidence="2" id="KW-0560">Oxidoreductase</keyword>
<dbReference type="EMBL" id="CADIKL010000004">
    <property type="protein sequence ID" value="CAB3780280.1"/>
    <property type="molecule type" value="Genomic_DNA"/>
</dbReference>
<sequence length="93" mass="9871">MCVLRPASYGTVTLASADARAAPVIDPRFISDARDLDLLVQGARLARRILDAPALAQMGGRELYTRADQSDVELRAAIAAHADTTTHSPTVIA</sequence>
<dbReference type="EC" id="1.1.3.17" evidence="2"/>
<dbReference type="GO" id="GO:0050660">
    <property type="term" value="F:flavin adenine dinucleotide binding"/>
    <property type="evidence" value="ECO:0007669"/>
    <property type="project" value="InterPro"/>
</dbReference>
<feature type="domain" description="Glucose-methanol-choline oxidoreductase C-terminal" evidence="1">
    <location>
        <begin position="6"/>
        <end position="87"/>
    </location>
</feature>
<reference evidence="2 3" key="1">
    <citation type="submission" date="2020-04" db="EMBL/GenBank/DDBJ databases">
        <authorList>
            <person name="De Canck E."/>
        </authorList>
    </citation>
    <scope>NUCLEOTIDE SEQUENCE [LARGE SCALE GENOMIC DNA]</scope>
    <source>
        <strain evidence="2 3">LMG 28688</strain>
    </source>
</reference>
<dbReference type="InterPro" id="IPR007867">
    <property type="entry name" value="GMC_OxRtase_C"/>
</dbReference>
<dbReference type="InterPro" id="IPR012132">
    <property type="entry name" value="GMC_OxRdtase"/>
</dbReference>
<organism evidence="2 3">
    <name type="scientific">Paraburkholderia caffeinitolerans</name>
    <dbReference type="NCBI Taxonomy" id="1723730"/>
    <lineage>
        <taxon>Bacteria</taxon>
        <taxon>Pseudomonadati</taxon>
        <taxon>Pseudomonadota</taxon>
        <taxon>Betaproteobacteria</taxon>
        <taxon>Burkholderiales</taxon>
        <taxon>Burkholderiaceae</taxon>
        <taxon>Paraburkholderia</taxon>
    </lineage>
</organism>
<dbReference type="Pfam" id="PF05199">
    <property type="entry name" value="GMC_oxred_C"/>
    <property type="match status" value="1"/>
</dbReference>
<dbReference type="AlphaFoldDB" id="A0A6J5FI25"/>
<dbReference type="PANTHER" id="PTHR11552:SF147">
    <property type="entry name" value="CHOLINE DEHYDROGENASE, MITOCHONDRIAL"/>
    <property type="match status" value="1"/>
</dbReference>
<keyword evidence="3" id="KW-1185">Reference proteome</keyword>
<evidence type="ECO:0000313" key="3">
    <source>
        <dbReference type="Proteomes" id="UP000494119"/>
    </source>
</evidence>
<accession>A0A6J5FI25</accession>
<proteinExistence type="predicted"/>
<gene>
    <name evidence="2" type="primary">codA_1</name>
    <name evidence="2" type="ORF">LMG28688_01000</name>
</gene>
<protein>
    <submittedName>
        <fullName evidence="2">Choline oxidase</fullName>
        <ecNumber evidence="2">1.1.3.17</ecNumber>
    </submittedName>
</protein>
<evidence type="ECO:0000313" key="2">
    <source>
        <dbReference type="EMBL" id="CAB3780280.1"/>
    </source>
</evidence>
<dbReference type="PANTHER" id="PTHR11552">
    <property type="entry name" value="GLUCOSE-METHANOL-CHOLINE GMC OXIDOREDUCTASE"/>
    <property type="match status" value="1"/>
</dbReference>
<dbReference type="SUPFAM" id="SSF54373">
    <property type="entry name" value="FAD-linked reductases, C-terminal domain"/>
    <property type="match status" value="1"/>
</dbReference>
<evidence type="ECO:0000259" key="1">
    <source>
        <dbReference type="Pfam" id="PF05199"/>
    </source>
</evidence>